<dbReference type="RefSeq" id="WP_014595439.1">
    <property type="nucleotide sequence ID" value="NZ_BCAJ01000003.1"/>
</dbReference>
<dbReference type="Gene3D" id="1.20.1330.10">
    <property type="entry name" value="f41 fragment of flagellin, N-terminal domain"/>
    <property type="match status" value="1"/>
</dbReference>
<dbReference type="Pfam" id="PF00669">
    <property type="entry name" value="Flagellin_N"/>
    <property type="match status" value="1"/>
</dbReference>
<dbReference type="PANTHER" id="PTHR42792:SF2">
    <property type="entry name" value="FLAGELLIN"/>
    <property type="match status" value="1"/>
</dbReference>
<dbReference type="PANTHER" id="PTHR42792">
    <property type="entry name" value="FLAGELLIN"/>
    <property type="match status" value="1"/>
</dbReference>
<dbReference type="GO" id="GO:0005576">
    <property type="term" value="C:extracellular region"/>
    <property type="evidence" value="ECO:0007669"/>
    <property type="project" value="UniProtKB-SubCell"/>
</dbReference>
<protein>
    <recommendedName>
        <fullName evidence="4">Flagellin</fullName>
    </recommendedName>
</protein>
<dbReference type="InterPro" id="IPR054892">
    <property type="entry name" value="lat_flg_LafA"/>
</dbReference>
<organism evidence="7 8">
    <name type="scientific">Stutzerimonas stutzeri</name>
    <name type="common">Pseudomonas stutzeri</name>
    <dbReference type="NCBI Taxonomy" id="316"/>
    <lineage>
        <taxon>Bacteria</taxon>
        <taxon>Pseudomonadati</taxon>
        <taxon>Pseudomonadota</taxon>
        <taxon>Gammaproteobacteria</taxon>
        <taxon>Pseudomonadales</taxon>
        <taxon>Pseudomonadaceae</taxon>
        <taxon>Stutzerimonas</taxon>
    </lineage>
</organism>
<dbReference type="SUPFAM" id="SSF64518">
    <property type="entry name" value="Phase 1 flagellin"/>
    <property type="match status" value="1"/>
</dbReference>
<gene>
    <name evidence="7" type="primary">lafA</name>
    <name evidence="7" type="ORF">N7335_08360</name>
</gene>
<dbReference type="InterPro" id="IPR001029">
    <property type="entry name" value="Flagellin_N"/>
</dbReference>
<comment type="caution">
    <text evidence="7">The sequence shown here is derived from an EMBL/GenBank/DDBJ whole genome shotgun (WGS) entry which is preliminary data.</text>
</comment>
<evidence type="ECO:0000256" key="1">
    <source>
        <dbReference type="ARBA" id="ARBA00005709"/>
    </source>
</evidence>
<dbReference type="AlphaFoldDB" id="A0AA42H8X8"/>
<dbReference type="PRINTS" id="PR00207">
    <property type="entry name" value="FLAGELLIN"/>
</dbReference>
<dbReference type="GO" id="GO:0009288">
    <property type="term" value="C:bacterial-type flagellum"/>
    <property type="evidence" value="ECO:0007669"/>
    <property type="project" value="UniProtKB-SubCell"/>
</dbReference>
<evidence type="ECO:0000313" key="7">
    <source>
        <dbReference type="EMBL" id="MDH0146400.1"/>
    </source>
</evidence>
<keyword evidence="7" id="KW-0966">Cell projection</keyword>
<dbReference type="GO" id="GO:0005198">
    <property type="term" value="F:structural molecule activity"/>
    <property type="evidence" value="ECO:0007669"/>
    <property type="project" value="UniProtKB-UniRule"/>
</dbReference>
<proteinExistence type="inferred from homology"/>
<evidence type="ECO:0000313" key="8">
    <source>
        <dbReference type="Proteomes" id="UP001158076"/>
    </source>
</evidence>
<feature type="domain" description="Flagellin N-terminal" evidence="5">
    <location>
        <begin position="5"/>
        <end position="140"/>
    </location>
</feature>
<dbReference type="NCBIfam" id="NF038071">
    <property type="entry name" value="lat_flg_LafA_2"/>
    <property type="match status" value="1"/>
</dbReference>
<reference evidence="7" key="1">
    <citation type="submission" date="2022-09" db="EMBL/GenBank/DDBJ databases">
        <title>Intensive care unit water sources are persistently colonized with multi-drug resistant bacteria and are the site of extensive horizontal gene transfer of antibiotic resistance genes.</title>
        <authorList>
            <person name="Diorio-Toth L."/>
        </authorList>
    </citation>
    <scope>NUCLEOTIDE SEQUENCE</scope>
    <source>
        <strain evidence="7">GD04147</strain>
    </source>
</reference>
<keyword evidence="3 4" id="KW-0975">Bacterial flagellum</keyword>
<keyword evidence="2 4" id="KW-0964">Secreted</keyword>
<feature type="domain" description="Flagellin C-terminal" evidence="6">
    <location>
        <begin position="218"/>
        <end position="300"/>
    </location>
</feature>
<dbReference type="InterPro" id="IPR001492">
    <property type="entry name" value="Flagellin"/>
</dbReference>
<comment type="similarity">
    <text evidence="1 4">Belongs to the bacterial flagellin family.</text>
</comment>
<dbReference type="EMBL" id="JAODZE010000007">
    <property type="protein sequence ID" value="MDH0146400.1"/>
    <property type="molecule type" value="Genomic_DNA"/>
</dbReference>
<name>A0AA42H8X8_STUST</name>
<keyword evidence="7" id="KW-0969">Cilium</keyword>
<keyword evidence="7" id="KW-0282">Flagellum</keyword>
<dbReference type="Pfam" id="PF00700">
    <property type="entry name" value="Flagellin_C"/>
    <property type="match status" value="1"/>
</dbReference>
<comment type="function">
    <text evidence="4">Flagellin is the subunit protein which polymerizes to form the filaments of bacterial flagella.</text>
</comment>
<dbReference type="Proteomes" id="UP001158076">
    <property type="component" value="Unassembled WGS sequence"/>
</dbReference>
<evidence type="ECO:0000259" key="6">
    <source>
        <dbReference type="Pfam" id="PF00700"/>
    </source>
</evidence>
<evidence type="ECO:0000256" key="3">
    <source>
        <dbReference type="ARBA" id="ARBA00023143"/>
    </source>
</evidence>
<dbReference type="InterPro" id="IPR046358">
    <property type="entry name" value="Flagellin_C"/>
</dbReference>
<sequence>MALSIHTNYSSLITQTNLSKTNNALGTNQQRLGTGLRINSAADDAAGLQIATRLNAQSRGMGVAMRNVGDSISLLQTAEGALNEMTDIVQRMKDLATQAANGTNSEADRDSLQEEYDQLGSELANIFKNTKYAGENLFTADGTAVTAAGKFGTTGGVDFQIGASKEETLTLDASTKVGELATGLSGISSFFAATTPTSAGNEIAGTDGSAANGKITDLTDALDTIGALRAQFGANINRLNHTNNNLANMKDNTEMAKGRIMDADFASESANMTKNSMLMQSGISMLKQAGQMPSMVMGLLG</sequence>
<evidence type="ECO:0000259" key="5">
    <source>
        <dbReference type="Pfam" id="PF00669"/>
    </source>
</evidence>
<comment type="subcellular location">
    <subcellularLocation>
        <location evidence="4">Secreted</location>
    </subcellularLocation>
    <subcellularLocation>
        <location evidence="4">Bacterial flagellum</location>
    </subcellularLocation>
</comment>
<evidence type="ECO:0000256" key="2">
    <source>
        <dbReference type="ARBA" id="ARBA00022525"/>
    </source>
</evidence>
<accession>A0AA42H8X8</accession>
<evidence type="ECO:0000256" key="4">
    <source>
        <dbReference type="RuleBase" id="RU362073"/>
    </source>
</evidence>